<accession>A0A974HEB0</accession>
<sequence>MTARRAPSLKDKLTSSHFINKSHEKAAMWLPAPVKGMHKCGHCKCCKYMKKCNDFTHLQNKKVYKIDSFINCQTTAVIYVIECGCPLWYVGKTLRSIRKRVLEHISDINREVQKSSVASHFKNVHGGNTKNLKTFGIEQVSLGIRGGEIDKVLLKKELRWLYELNTL</sequence>
<evidence type="ECO:0000313" key="2">
    <source>
        <dbReference type="Proteomes" id="UP000694892"/>
    </source>
</evidence>
<protein>
    <recommendedName>
        <fullName evidence="3">GIY-YIG domain-containing protein</fullName>
    </recommendedName>
</protein>
<name>A0A974HEB0_XENLA</name>
<dbReference type="AlphaFoldDB" id="A0A974HEB0"/>
<reference evidence="2" key="1">
    <citation type="journal article" date="2016" name="Nature">
        <title>Genome evolution in the allotetraploid frog Xenopus laevis.</title>
        <authorList>
            <person name="Session A.M."/>
            <person name="Uno Y."/>
            <person name="Kwon T."/>
            <person name="Chapman J.A."/>
            <person name="Toyoda A."/>
            <person name="Takahashi S."/>
            <person name="Fukui A."/>
            <person name="Hikosaka A."/>
            <person name="Suzuki A."/>
            <person name="Kondo M."/>
            <person name="van Heeringen S.J."/>
            <person name="Quigley I."/>
            <person name="Heinz S."/>
            <person name="Ogino H."/>
            <person name="Ochi H."/>
            <person name="Hellsten U."/>
            <person name="Lyons J.B."/>
            <person name="Simakov O."/>
            <person name="Putnam N."/>
            <person name="Stites J."/>
            <person name="Kuroki Y."/>
            <person name="Tanaka T."/>
            <person name="Michiue T."/>
            <person name="Watanabe M."/>
            <person name="Bogdanovic O."/>
            <person name="Lister R."/>
            <person name="Georgiou G."/>
            <person name="Paranjpe S.S."/>
            <person name="van Kruijsbergen I."/>
            <person name="Shu S."/>
            <person name="Carlson J."/>
            <person name="Kinoshita T."/>
            <person name="Ohta Y."/>
            <person name="Mawaribuchi S."/>
            <person name="Jenkins J."/>
            <person name="Grimwood J."/>
            <person name="Schmutz J."/>
            <person name="Mitros T."/>
            <person name="Mozaffari S.V."/>
            <person name="Suzuki Y."/>
            <person name="Haramoto Y."/>
            <person name="Yamamoto T.S."/>
            <person name="Takagi C."/>
            <person name="Heald R."/>
            <person name="Miller K."/>
            <person name="Haudenschild C."/>
            <person name="Kitzman J."/>
            <person name="Nakayama T."/>
            <person name="Izutsu Y."/>
            <person name="Robert J."/>
            <person name="Fortriede J."/>
            <person name="Burns K."/>
            <person name="Lotay V."/>
            <person name="Karimi K."/>
            <person name="Yasuoka Y."/>
            <person name="Dichmann D.S."/>
            <person name="Flajnik M.F."/>
            <person name="Houston D.W."/>
            <person name="Shendure J."/>
            <person name="DuPasquier L."/>
            <person name="Vize P.D."/>
            <person name="Zorn A.M."/>
            <person name="Ito M."/>
            <person name="Marcotte E.M."/>
            <person name="Wallingford J.B."/>
            <person name="Ito Y."/>
            <person name="Asashima M."/>
            <person name="Ueno N."/>
            <person name="Matsuda Y."/>
            <person name="Veenstra G.J."/>
            <person name="Fujiyama A."/>
            <person name="Harland R.M."/>
            <person name="Taira M."/>
            <person name="Rokhsar D.S."/>
        </authorList>
    </citation>
    <scope>NUCLEOTIDE SEQUENCE [LARGE SCALE GENOMIC DNA]</scope>
    <source>
        <strain evidence="2">J</strain>
    </source>
</reference>
<dbReference type="EMBL" id="CM004477">
    <property type="protein sequence ID" value="OCT74326.1"/>
    <property type="molecule type" value="Genomic_DNA"/>
</dbReference>
<dbReference type="Proteomes" id="UP000694892">
    <property type="component" value="Chromosome 6S"/>
</dbReference>
<gene>
    <name evidence="1" type="ORF">XELAEV_18033291mg</name>
</gene>
<evidence type="ECO:0008006" key="3">
    <source>
        <dbReference type="Google" id="ProtNLM"/>
    </source>
</evidence>
<evidence type="ECO:0000313" key="1">
    <source>
        <dbReference type="EMBL" id="OCT74326.1"/>
    </source>
</evidence>
<proteinExistence type="predicted"/>
<organism evidence="1 2">
    <name type="scientific">Xenopus laevis</name>
    <name type="common">African clawed frog</name>
    <dbReference type="NCBI Taxonomy" id="8355"/>
    <lineage>
        <taxon>Eukaryota</taxon>
        <taxon>Metazoa</taxon>
        <taxon>Chordata</taxon>
        <taxon>Craniata</taxon>
        <taxon>Vertebrata</taxon>
        <taxon>Euteleostomi</taxon>
        <taxon>Amphibia</taxon>
        <taxon>Batrachia</taxon>
        <taxon>Anura</taxon>
        <taxon>Pipoidea</taxon>
        <taxon>Pipidae</taxon>
        <taxon>Xenopodinae</taxon>
        <taxon>Xenopus</taxon>
        <taxon>Xenopus</taxon>
    </lineage>
</organism>